<dbReference type="InterPro" id="IPR050398">
    <property type="entry name" value="HssS/ArlS-like"/>
</dbReference>
<evidence type="ECO:0000256" key="5">
    <source>
        <dbReference type="ARBA" id="ARBA00022553"/>
    </source>
</evidence>
<dbReference type="Pfam" id="PF02518">
    <property type="entry name" value="HATPase_c"/>
    <property type="match status" value="1"/>
</dbReference>
<dbReference type="EMBL" id="JAGSOJ010000002">
    <property type="protein sequence ID" value="MCM1990125.1"/>
    <property type="molecule type" value="Genomic_DNA"/>
</dbReference>
<keyword evidence="11 14" id="KW-1133">Transmembrane helix</keyword>
<evidence type="ECO:0000256" key="6">
    <source>
        <dbReference type="ARBA" id="ARBA00022679"/>
    </source>
</evidence>
<dbReference type="SUPFAM" id="SSF158472">
    <property type="entry name" value="HAMP domain-like"/>
    <property type="match status" value="1"/>
</dbReference>
<proteinExistence type="predicted"/>
<dbReference type="GO" id="GO:0000155">
    <property type="term" value="F:phosphorelay sensor kinase activity"/>
    <property type="evidence" value="ECO:0007669"/>
    <property type="project" value="InterPro"/>
</dbReference>
<keyword evidence="10" id="KW-0067">ATP-binding</keyword>
<feature type="domain" description="HAMP" evidence="16">
    <location>
        <begin position="178"/>
        <end position="230"/>
    </location>
</feature>
<name>A0A9J6P2J6_9CLOT</name>
<dbReference type="CDD" id="cd00082">
    <property type="entry name" value="HisKA"/>
    <property type="match status" value="1"/>
</dbReference>
<evidence type="ECO:0000256" key="7">
    <source>
        <dbReference type="ARBA" id="ARBA00022692"/>
    </source>
</evidence>
<dbReference type="SMART" id="SM00304">
    <property type="entry name" value="HAMP"/>
    <property type="match status" value="1"/>
</dbReference>
<dbReference type="Gene3D" id="3.30.565.10">
    <property type="entry name" value="Histidine kinase-like ATPase, C-terminal domain"/>
    <property type="match status" value="1"/>
</dbReference>
<dbReference type="EC" id="2.7.13.3" evidence="3"/>
<dbReference type="PRINTS" id="PR00344">
    <property type="entry name" value="BCTRLSENSOR"/>
</dbReference>
<evidence type="ECO:0000256" key="13">
    <source>
        <dbReference type="ARBA" id="ARBA00023136"/>
    </source>
</evidence>
<comment type="caution">
    <text evidence="17">The sequence shown here is derived from an EMBL/GenBank/DDBJ whole genome shotgun (WGS) entry which is preliminary data.</text>
</comment>
<evidence type="ECO:0000256" key="14">
    <source>
        <dbReference type="SAM" id="Phobius"/>
    </source>
</evidence>
<dbReference type="PROSITE" id="PS50885">
    <property type="entry name" value="HAMP"/>
    <property type="match status" value="1"/>
</dbReference>
<feature type="domain" description="Histidine kinase" evidence="15">
    <location>
        <begin position="238"/>
        <end position="443"/>
    </location>
</feature>
<dbReference type="InterPro" id="IPR003594">
    <property type="entry name" value="HATPase_dom"/>
</dbReference>
<keyword evidence="6" id="KW-0808">Transferase</keyword>
<dbReference type="InterPro" id="IPR036097">
    <property type="entry name" value="HisK_dim/P_sf"/>
</dbReference>
<dbReference type="InterPro" id="IPR004358">
    <property type="entry name" value="Sig_transdc_His_kin-like_C"/>
</dbReference>
<evidence type="ECO:0000313" key="18">
    <source>
        <dbReference type="Proteomes" id="UP001056429"/>
    </source>
</evidence>
<keyword evidence="5" id="KW-0597">Phosphoprotein</keyword>
<dbReference type="AlphaFoldDB" id="A0A9J6P2J6"/>
<dbReference type="PROSITE" id="PS50109">
    <property type="entry name" value="HIS_KIN"/>
    <property type="match status" value="1"/>
</dbReference>
<evidence type="ECO:0000259" key="16">
    <source>
        <dbReference type="PROSITE" id="PS50885"/>
    </source>
</evidence>
<evidence type="ECO:0000256" key="2">
    <source>
        <dbReference type="ARBA" id="ARBA00004651"/>
    </source>
</evidence>
<dbReference type="RefSeq" id="WP_250859167.1">
    <property type="nucleotide sequence ID" value="NZ_JAGSOJ010000002.1"/>
</dbReference>
<dbReference type="Gene3D" id="1.10.287.130">
    <property type="match status" value="1"/>
</dbReference>
<keyword evidence="7 14" id="KW-0812">Transmembrane</keyword>
<evidence type="ECO:0000256" key="10">
    <source>
        <dbReference type="ARBA" id="ARBA00022840"/>
    </source>
</evidence>
<evidence type="ECO:0000313" key="17">
    <source>
        <dbReference type="EMBL" id="MCM1990125.1"/>
    </source>
</evidence>
<dbReference type="GO" id="GO:0005524">
    <property type="term" value="F:ATP binding"/>
    <property type="evidence" value="ECO:0007669"/>
    <property type="project" value="UniProtKB-KW"/>
</dbReference>
<keyword evidence="8" id="KW-0547">Nucleotide-binding</keyword>
<sequence>MKGDFFSNAKDTMLSKLPTSNRLKGIYNMNIGAQINMSFKSNINRNIPKEHQDEFLIMVSEQFKSQEEDSKEYYYQFKLDNSKVYPIYYKLTKTETKIYDNIKNRILHNYSGKTATKMIDFLDKHSSSEKNIFKLEGIMTYSWDNTINTLVNEILTNIIPFLIVGALVALILGILLSKYLTKPLKKLKSAVKNIGERNWDTPLTVDRMDEIGELTYSIEGMRRELVKNYEQEQWMLQKISHELKTPVMIIRSYAQAVNDGIFPKGSLEDSIKTIDSEALRLQERIKDLLYLTKLNYMTKHEIEKTPINLKTLIEDVCDSFEAKKGDLQLNEDLFDCIIDGIPDQLKVVFENIIDNSIRYAKTEVSITITTNKNNLIVYIFNDGANISSDVMNNIFEPFFKGSKGNYGLGLAIAKNIIDIHNGEITIQNEKNGVSFLISLNNSNV</sequence>
<dbReference type="SUPFAM" id="SSF55874">
    <property type="entry name" value="ATPase domain of HSP90 chaperone/DNA topoisomerase II/histidine kinase"/>
    <property type="match status" value="1"/>
</dbReference>
<dbReference type="GO" id="GO:0005886">
    <property type="term" value="C:plasma membrane"/>
    <property type="evidence" value="ECO:0007669"/>
    <property type="project" value="UniProtKB-SubCell"/>
</dbReference>
<dbReference type="Pfam" id="PF00672">
    <property type="entry name" value="HAMP"/>
    <property type="match status" value="1"/>
</dbReference>
<dbReference type="SMART" id="SM00387">
    <property type="entry name" value="HATPase_c"/>
    <property type="match status" value="1"/>
</dbReference>
<dbReference type="Pfam" id="PF00512">
    <property type="entry name" value="HisKA"/>
    <property type="match status" value="1"/>
</dbReference>
<comment type="catalytic activity">
    <reaction evidence="1">
        <text>ATP + protein L-histidine = ADP + protein N-phospho-L-histidine.</text>
        <dbReference type="EC" id="2.7.13.3"/>
    </reaction>
</comment>
<evidence type="ECO:0000256" key="12">
    <source>
        <dbReference type="ARBA" id="ARBA00023012"/>
    </source>
</evidence>
<dbReference type="PANTHER" id="PTHR45528">
    <property type="entry name" value="SENSOR HISTIDINE KINASE CPXA"/>
    <property type="match status" value="1"/>
</dbReference>
<evidence type="ECO:0000256" key="1">
    <source>
        <dbReference type="ARBA" id="ARBA00000085"/>
    </source>
</evidence>
<dbReference type="InterPro" id="IPR005467">
    <property type="entry name" value="His_kinase_dom"/>
</dbReference>
<reference evidence="17" key="1">
    <citation type="journal article" date="2021" name="mSystems">
        <title>Bacteria and Archaea Synergistically Convert Glycine Betaine to Biogenic Methane in the Formosa Cold Seep of the South China Sea.</title>
        <authorList>
            <person name="Li L."/>
            <person name="Zhang W."/>
            <person name="Zhang S."/>
            <person name="Song L."/>
            <person name="Sun Q."/>
            <person name="Zhang H."/>
            <person name="Xiang H."/>
            <person name="Dong X."/>
        </authorList>
    </citation>
    <scope>NUCLEOTIDE SEQUENCE</scope>
    <source>
        <strain evidence="17">ZWT</strain>
    </source>
</reference>
<dbReference type="InterPro" id="IPR003660">
    <property type="entry name" value="HAMP_dom"/>
</dbReference>
<evidence type="ECO:0000256" key="3">
    <source>
        <dbReference type="ARBA" id="ARBA00012438"/>
    </source>
</evidence>
<protein>
    <recommendedName>
        <fullName evidence="3">histidine kinase</fullName>
        <ecNumber evidence="3">2.7.13.3</ecNumber>
    </recommendedName>
</protein>
<dbReference type="SUPFAM" id="SSF47384">
    <property type="entry name" value="Homodimeric domain of signal transducing histidine kinase"/>
    <property type="match status" value="1"/>
</dbReference>
<organism evidence="17 18">
    <name type="scientific">Oceanirhabdus seepicola</name>
    <dbReference type="NCBI Taxonomy" id="2828781"/>
    <lineage>
        <taxon>Bacteria</taxon>
        <taxon>Bacillati</taxon>
        <taxon>Bacillota</taxon>
        <taxon>Clostridia</taxon>
        <taxon>Eubacteriales</taxon>
        <taxon>Clostridiaceae</taxon>
        <taxon>Oceanirhabdus</taxon>
    </lineage>
</organism>
<dbReference type="PANTHER" id="PTHR45528:SF1">
    <property type="entry name" value="SENSOR HISTIDINE KINASE CPXA"/>
    <property type="match status" value="1"/>
</dbReference>
<dbReference type="InterPro" id="IPR003661">
    <property type="entry name" value="HisK_dim/P_dom"/>
</dbReference>
<evidence type="ECO:0000256" key="9">
    <source>
        <dbReference type="ARBA" id="ARBA00022777"/>
    </source>
</evidence>
<keyword evidence="13 14" id="KW-0472">Membrane</keyword>
<comment type="subcellular location">
    <subcellularLocation>
        <location evidence="2">Cell membrane</location>
        <topology evidence="2">Multi-pass membrane protein</topology>
    </subcellularLocation>
</comment>
<keyword evidence="18" id="KW-1185">Reference proteome</keyword>
<gene>
    <name evidence="17" type="ORF">KDK92_10310</name>
</gene>
<keyword evidence="9 17" id="KW-0418">Kinase</keyword>
<feature type="transmembrane region" description="Helical" evidence="14">
    <location>
        <begin position="158"/>
        <end position="180"/>
    </location>
</feature>
<evidence type="ECO:0000256" key="8">
    <source>
        <dbReference type="ARBA" id="ARBA00022741"/>
    </source>
</evidence>
<dbReference type="InterPro" id="IPR036890">
    <property type="entry name" value="HATPase_C_sf"/>
</dbReference>
<dbReference type="CDD" id="cd06225">
    <property type="entry name" value="HAMP"/>
    <property type="match status" value="1"/>
</dbReference>
<evidence type="ECO:0000259" key="15">
    <source>
        <dbReference type="PROSITE" id="PS50109"/>
    </source>
</evidence>
<dbReference type="SMART" id="SM00388">
    <property type="entry name" value="HisKA"/>
    <property type="match status" value="1"/>
</dbReference>
<evidence type="ECO:0000256" key="4">
    <source>
        <dbReference type="ARBA" id="ARBA00022475"/>
    </source>
</evidence>
<accession>A0A9J6P2J6</accession>
<reference evidence="17" key="2">
    <citation type="submission" date="2021-04" db="EMBL/GenBank/DDBJ databases">
        <authorList>
            <person name="Dong X."/>
        </authorList>
    </citation>
    <scope>NUCLEOTIDE SEQUENCE</scope>
    <source>
        <strain evidence="17">ZWT</strain>
    </source>
</reference>
<evidence type="ECO:0000256" key="11">
    <source>
        <dbReference type="ARBA" id="ARBA00022989"/>
    </source>
</evidence>
<dbReference type="Gene3D" id="6.10.340.10">
    <property type="match status" value="1"/>
</dbReference>
<dbReference type="Proteomes" id="UP001056429">
    <property type="component" value="Unassembled WGS sequence"/>
</dbReference>
<keyword evidence="12" id="KW-0902">Two-component regulatory system</keyword>
<keyword evidence="4" id="KW-1003">Cell membrane</keyword>